<accession>A0A176WTB0</accession>
<dbReference type="PANTHER" id="PTHR46412:SF3">
    <property type="entry name" value="TRANSCRIPTION FACTOR BIM1"/>
    <property type="match status" value="1"/>
</dbReference>
<dbReference type="GO" id="GO:0006351">
    <property type="term" value="P:DNA-templated transcription"/>
    <property type="evidence" value="ECO:0007669"/>
    <property type="project" value="InterPro"/>
</dbReference>
<feature type="region of interest" description="Disordered" evidence="3">
    <location>
        <begin position="60"/>
        <end position="98"/>
    </location>
</feature>
<feature type="compositionally biased region" description="Low complexity" evidence="3">
    <location>
        <begin position="631"/>
        <end position="644"/>
    </location>
</feature>
<feature type="compositionally biased region" description="Pro residues" evidence="3">
    <location>
        <begin position="299"/>
        <end position="308"/>
    </location>
</feature>
<feature type="region of interest" description="Disordered" evidence="3">
    <location>
        <begin position="795"/>
        <end position="850"/>
    </location>
</feature>
<keyword evidence="6" id="KW-1185">Reference proteome</keyword>
<evidence type="ECO:0000259" key="4">
    <source>
        <dbReference type="PROSITE" id="PS50888"/>
    </source>
</evidence>
<feature type="region of interest" description="Disordered" evidence="3">
    <location>
        <begin position="523"/>
        <end position="746"/>
    </location>
</feature>
<feature type="compositionally biased region" description="Acidic residues" evidence="3">
    <location>
        <begin position="328"/>
        <end position="337"/>
    </location>
</feature>
<dbReference type="PANTHER" id="PTHR46412">
    <property type="entry name" value="BES1-INTERACTING MYC-LIKE PROTEIN"/>
    <property type="match status" value="1"/>
</dbReference>
<organism evidence="5 6">
    <name type="scientific">Marchantia polymorpha subsp. ruderalis</name>
    <dbReference type="NCBI Taxonomy" id="1480154"/>
    <lineage>
        <taxon>Eukaryota</taxon>
        <taxon>Viridiplantae</taxon>
        <taxon>Streptophyta</taxon>
        <taxon>Embryophyta</taxon>
        <taxon>Marchantiophyta</taxon>
        <taxon>Marchantiopsida</taxon>
        <taxon>Marchantiidae</taxon>
        <taxon>Marchantiales</taxon>
        <taxon>Marchantiaceae</taxon>
        <taxon>Marchantia</taxon>
    </lineage>
</organism>
<dbReference type="GO" id="GO:0046983">
    <property type="term" value="F:protein dimerization activity"/>
    <property type="evidence" value="ECO:0007669"/>
    <property type="project" value="InterPro"/>
</dbReference>
<evidence type="ECO:0000256" key="3">
    <source>
        <dbReference type="SAM" id="MobiDB-lite"/>
    </source>
</evidence>
<dbReference type="PROSITE" id="PS50888">
    <property type="entry name" value="BHLH"/>
    <property type="match status" value="1"/>
</dbReference>
<feature type="compositionally biased region" description="Basic and acidic residues" evidence="3">
    <location>
        <begin position="338"/>
        <end position="365"/>
    </location>
</feature>
<feature type="compositionally biased region" description="Polar residues" evidence="3">
    <location>
        <begin position="699"/>
        <end position="728"/>
    </location>
</feature>
<dbReference type="AlphaFoldDB" id="A0A176WTB0"/>
<proteinExistence type="predicted"/>
<feature type="region of interest" description="Disordered" evidence="3">
    <location>
        <begin position="146"/>
        <end position="172"/>
    </location>
</feature>
<dbReference type="InterPro" id="IPR044295">
    <property type="entry name" value="BIM1/2/3"/>
</dbReference>
<dbReference type="EMBL" id="LVLJ01000095">
    <property type="protein sequence ID" value="OAE35755.1"/>
    <property type="molecule type" value="Genomic_DNA"/>
</dbReference>
<dbReference type="Pfam" id="PF00010">
    <property type="entry name" value="HLH"/>
    <property type="match status" value="1"/>
</dbReference>
<dbReference type="CDD" id="cd11453">
    <property type="entry name" value="bHLH_AtBIM_like"/>
    <property type="match status" value="1"/>
</dbReference>
<dbReference type="InterPro" id="IPR011598">
    <property type="entry name" value="bHLH_dom"/>
</dbReference>
<keyword evidence="2" id="KW-0804">Transcription</keyword>
<evidence type="ECO:0000313" key="5">
    <source>
        <dbReference type="EMBL" id="OAE35755.1"/>
    </source>
</evidence>
<keyword evidence="1" id="KW-0805">Transcription regulation</keyword>
<sequence>MAFSSSGTPMSMKEHSLGVSIGPGASVGVSSAGYTTFAPASHDFQGPVEFSQQQREYLAQRSMMGQAAEQQHSQGRGQGGGHSQGQHINMNEGAKPSTVSTHDFLSLYADNSNQYAEHHDNMRGLSSALTTKDFLQPLETRGNHAAFREGQPSRGEKHPRQPEGLPHGSTPAPPAVVERLLSTGMNVYNGGHGVPNYGRVAKGAIDLPANTMVRMVGEGNVEMRGRGGFNPSAGSMVTREDHDARNDLPKDQDAAPRGDNLAYWSNVRMKFGMLPPELNYHSQPNQPTSHVVMENVQQPPVPNMPKPWPQGVQGVIDMTKRPTRVLSEDDEDDEEEYGDRPRETRSKEPLSKADPAQKVDGKAPENRGGTPRSKHSATEQRRRSKINDRQVLFFQQSRVSSKMKKVDGHRRFQMLRELVPHSDQKRDKASFLLEVIEYIQVLQDKVRKFETAEQGRHQDRLKNMVWDLCKRGGSGPGDTSIEATCMDALAYAKEFVPSSAGLPIDVKQVTEAAEVVRQRAVANADENGSTELSHNPQHTHKSGHHGASSSHDEKEGAAVLGKSPLSSQQHQGQTTFSSRNLQHASQSKQLSAASDAQANVAGEGQVQNSSTIAPATGAYDQHDKANEVEPSQQTRTQASTQQSQGEGDTSDQQHPDTRHRHGTTTAEDTGNGHAASFTDDQSNTKPHMKSDRQHGYGSSPRSTHNSQATDTSQANWQGQQHGSSAENSQQKEESRGATTSAQGQDPLTIQGGVINVSSVYSQGLLDTLTRALQSSGLDLSQANISVQIDLGKSISSAALPPSTPKVSGQPAETSGQRHQQQSESHTRQQGGSSTDPEHPPLKRPKLEMEL</sequence>
<feature type="compositionally biased region" description="Basic and acidic residues" evidence="3">
    <location>
        <begin position="835"/>
        <end position="850"/>
    </location>
</feature>
<feature type="domain" description="BHLH" evidence="4">
    <location>
        <begin position="370"/>
        <end position="442"/>
    </location>
</feature>
<comment type="caution">
    <text evidence="5">The sequence shown here is derived from an EMBL/GenBank/DDBJ whole genome shotgun (WGS) entry which is preliminary data.</text>
</comment>
<reference evidence="5" key="1">
    <citation type="submission" date="2016-03" db="EMBL/GenBank/DDBJ databases">
        <title>Mechanisms controlling the formation of the plant cell surface in tip-growing cells are functionally conserved among land plants.</title>
        <authorList>
            <person name="Honkanen S."/>
            <person name="Jones V.A."/>
            <person name="Morieri G."/>
            <person name="Champion C."/>
            <person name="Hetherington A.J."/>
            <person name="Kelly S."/>
            <person name="Saint-Marcoux D."/>
            <person name="Proust H."/>
            <person name="Prescott H."/>
            <person name="Dolan L."/>
        </authorList>
    </citation>
    <scope>NUCLEOTIDE SEQUENCE [LARGE SCALE GENOMIC DNA]</scope>
    <source>
        <tissue evidence="5">Whole gametophyte</tissue>
    </source>
</reference>
<dbReference type="Proteomes" id="UP000077202">
    <property type="component" value="Unassembled WGS sequence"/>
</dbReference>
<dbReference type="SUPFAM" id="SSF47459">
    <property type="entry name" value="HLH, helix-loop-helix DNA-binding domain"/>
    <property type="match status" value="1"/>
</dbReference>
<feature type="compositionally biased region" description="Basic and acidic residues" evidence="3">
    <location>
        <begin position="376"/>
        <end position="388"/>
    </location>
</feature>
<protein>
    <recommendedName>
        <fullName evidence="4">BHLH domain-containing protein</fullName>
    </recommendedName>
</protein>
<dbReference type="Gene3D" id="4.10.280.10">
    <property type="entry name" value="Helix-loop-helix DNA-binding domain"/>
    <property type="match status" value="1"/>
</dbReference>
<gene>
    <name evidence="5" type="ORF">AXG93_1154s2110</name>
</gene>
<evidence type="ECO:0000256" key="2">
    <source>
        <dbReference type="ARBA" id="ARBA00023163"/>
    </source>
</evidence>
<evidence type="ECO:0000313" key="6">
    <source>
        <dbReference type="Proteomes" id="UP000077202"/>
    </source>
</evidence>
<name>A0A176WTB0_MARPO</name>
<feature type="compositionally biased region" description="Polar residues" evidence="3">
    <location>
        <begin position="804"/>
        <end position="834"/>
    </location>
</feature>
<feature type="compositionally biased region" description="Polar residues" evidence="3">
    <location>
        <begin position="526"/>
        <end position="536"/>
    </location>
</feature>
<feature type="region of interest" description="Disordered" evidence="3">
    <location>
        <begin position="297"/>
        <end position="388"/>
    </location>
</feature>
<feature type="compositionally biased region" description="Polar residues" evidence="3">
    <location>
        <begin position="564"/>
        <end position="597"/>
    </location>
</feature>
<evidence type="ECO:0000256" key="1">
    <source>
        <dbReference type="ARBA" id="ARBA00023015"/>
    </source>
</evidence>
<dbReference type="InterPro" id="IPR036638">
    <property type="entry name" value="HLH_DNA-bd_sf"/>
</dbReference>
<dbReference type="GO" id="GO:0003700">
    <property type="term" value="F:DNA-binding transcription factor activity"/>
    <property type="evidence" value="ECO:0007669"/>
    <property type="project" value="InterPro"/>
</dbReference>
<feature type="compositionally biased region" description="Polar residues" evidence="3">
    <location>
        <begin position="736"/>
        <end position="746"/>
    </location>
</feature>